<accession>A0A120CTM4</accession>
<organism evidence="2 3">
    <name type="scientific">Hyphomicrobium sulfonivorans</name>
    <dbReference type="NCBI Taxonomy" id="121290"/>
    <lineage>
        <taxon>Bacteria</taxon>
        <taxon>Pseudomonadati</taxon>
        <taxon>Pseudomonadota</taxon>
        <taxon>Alphaproteobacteria</taxon>
        <taxon>Hyphomicrobiales</taxon>
        <taxon>Hyphomicrobiaceae</taxon>
        <taxon>Hyphomicrobium</taxon>
    </lineage>
</organism>
<dbReference type="EMBL" id="LMTR01000084">
    <property type="protein sequence ID" value="KWT64885.1"/>
    <property type="molecule type" value="Genomic_DNA"/>
</dbReference>
<gene>
    <name evidence="2" type="ORF">APY04_3125</name>
</gene>
<name>A0A120CTM4_HYPSL</name>
<evidence type="ECO:0000313" key="2">
    <source>
        <dbReference type="EMBL" id="KWT64885.1"/>
    </source>
</evidence>
<evidence type="ECO:0000256" key="1">
    <source>
        <dbReference type="SAM" id="Phobius"/>
    </source>
</evidence>
<dbReference type="AlphaFoldDB" id="A0A120CTM4"/>
<keyword evidence="3" id="KW-1185">Reference proteome</keyword>
<dbReference type="PATRIC" id="fig|121290.4.peg.977"/>
<feature type="transmembrane region" description="Helical" evidence="1">
    <location>
        <begin position="30"/>
        <end position="52"/>
    </location>
</feature>
<protein>
    <submittedName>
        <fullName evidence="2">Uncharacterized protein</fullName>
    </submittedName>
</protein>
<keyword evidence="1" id="KW-1133">Transmembrane helix</keyword>
<comment type="caution">
    <text evidence="2">The sequence shown here is derived from an EMBL/GenBank/DDBJ whole genome shotgun (WGS) entry which is preliminary data.</text>
</comment>
<sequence length="53" mass="5282">MGFLVGVALIVVGLGGLGMALHQMMIDATVQGPIAGGLVTFVAAAFASLLIIR</sequence>
<evidence type="ECO:0000313" key="3">
    <source>
        <dbReference type="Proteomes" id="UP000059074"/>
    </source>
</evidence>
<dbReference type="Proteomes" id="UP000059074">
    <property type="component" value="Unassembled WGS sequence"/>
</dbReference>
<keyword evidence="1" id="KW-0472">Membrane</keyword>
<reference evidence="2 3" key="1">
    <citation type="submission" date="2015-10" db="EMBL/GenBank/DDBJ databases">
        <title>Transcriptomic analysis of a linuron degrading triple-species bacterial consortium.</title>
        <authorList>
            <person name="Albers P."/>
        </authorList>
    </citation>
    <scope>NUCLEOTIDE SEQUENCE [LARGE SCALE GENOMIC DNA]</scope>
    <source>
        <strain evidence="2 3">WDL6</strain>
    </source>
</reference>
<keyword evidence="1" id="KW-0812">Transmembrane</keyword>
<proteinExistence type="predicted"/>